<protein>
    <submittedName>
        <fullName evidence="2">Uncharacterized protein</fullName>
    </submittedName>
</protein>
<comment type="caution">
    <text evidence="2">The sequence shown here is derived from an EMBL/GenBank/DDBJ whole genome shotgun (WGS) entry which is preliminary data.</text>
</comment>
<evidence type="ECO:0000313" key="2">
    <source>
        <dbReference type="EMBL" id="OMJ20988.1"/>
    </source>
</evidence>
<feature type="region of interest" description="Disordered" evidence="1">
    <location>
        <begin position="272"/>
        <end position="295"/>
    </location>
</feature>
<dbReference type="OrthoDB" id="5575405at2759"/>
<dbReference type="AlphaFoldDB" id="A0A1R1Y254"/>
<reference evidence="3" key="1">
    <citation type="submission" date="2017-01" db="EMBL/GenBank/DDBJ databases">
        <authorList>
            <person name="Wang Y."/>
            <person name="White M."/>
            <person name="Kvist S."/>
            <person name="Moncalvo J.-M."/>
        </authorList>
    </citation>
    <scope>NUCLEOTIDE SEQUENCE [LARGE SCALE GENOMIC DNA]</scope>
    <source>
        <strain evidence="3">ID-206-W2</strain>
    </source>
</reference>
<proteinExistence type="predicted"/>
<gene>
    <name evidence="2" type="ORF">AYI69_g6007</name>
</gene>
<accession>A0A1R1Y254</accession>
<name>A0A1R1Y254_9FUNG</name>
<sequence length="586" mass="65763">MAGNSEKLIKSWYWHVQPAKFVYAQYKKFNGPLYCFKKCTPNPVTYTKDNNGIMYNQHATFKCSYCKKKIKCRLFYSHVLKGDPNNLPTSTNYFDYIDSLEKNVTNNIISNEFDRASDPDNFSFFDQNNQSYIEGPDVESPTDIASSSMASKMGNLISPASKDIDNIFSGSGWAAISNEQLSGSSNTINSTSHKRRAPEPEILPYVIEAIMIKRLDKHISDYKKSTSDQLNTSKKENIELKSLIFGITGEIDRLKKNISLLVNNQNISASPKNPEPWAENLLDDNEPSSSRSPKRAKFSYSEIIQKMNKSGSVAEFNSKLHSFKKITGVKFSTVLPKMNPSKPIDPNASAEVQSITKSAYIKSLSESLQKSRNLFYRDYLKDLASELELNLDIQSSDSTINAEPIISPIPEPRSMLELVPNTPSHLNHSNESVLCDTQSYYSPSVSNTDSESDLNNRLPISDNEFNTNGQDDFITQQTQIYYSANFSPPQSPIDIQRQGSSGESSVQEFADSFVLDNQDYVSESVNSCCTESYASDSSTQTFTNSNADFVTNRVRTMNRSLTLDNFSDVTTISTSRNNIYFTLSSD</sequence>
<evidence type="ECO:0000256" key="1">
    <source>
        <dbReference type="SAM" id="MobiDB-lite"/>
    </source>
</evidence>
<dbReference type="EMBL" id="LSSM01002620">
    <property type="protein sequence ID" value="OMJ20988.1"/>
    <property type="molecule type" value="Genomic_DNA"/>
</dbReference>
<keyword evidence="3" id="KW-1185">Reference proteome</keyword>
<evidence type="ECO:0000313" key="3">
    <source>
        <dbReference type="Proteomes" id="UP000187429"/>
    </source>
</evidence>
<organism evidence="2 3">
    <name type="scientific">Smittium culicis</name>
    <dbReference type="NCBI Taxonomy" id="133412"/>
    <lineage>
        <taxon>Eukaryota</taxon>
        <taxon>Fungi</taxon>
        <taxon>Fungi incertae sedis</taxon>
        <taxon>Zoopagomycota</taxon>
        <taxon>Kickxellomycotina</taxon>
        <taxon>Harpellomycetes</taxon>
        <taxon>Harpellales</taxon>
        <taxon>Legeriomycetaceae</taxon>
        <taxon>Smittium</taxon>
    </lineage>
</organism>
<dbReference type="Proteomes" id="UP000187429">
    <property type="component" value="Unassembled WGS sequence"/>
</dbReference>